<evidence type="ECO:0000313" key="3">
    <source>
        <dbReference type="Proteomes" id="UP000198802"/>
    </source>
</evidence>
<reference evidence="3" key="1">
    <citation type="submission" date="2015-11" db="EMBL/GenBank/DDBJ databases">
        <authorList>
            <person name="Varghese N."/>
        </authorList>
    </citation>
    <scope>NUCLEOTIDE SEQUENCE [LARGE SCALE GENOMIC DNA]</scope>
    <source>
        <strain evidence="3">DSM 45899</strain>
    </source>
</reference>
<sequence>MPIPPDVAILVESVGEKERCLHGSRTECVERERCRALRRGHRRALERPAPAHPHRHGGRPAERVDDHPHNLRAGEHLVFGEVRRHQLFRSGDHRVPAGHPTVHSHRPSPPERHRFPGRPGSVLHYGRSRVKKMDAIRPPSADVLFDLHAKGPLAGRRRVAISGNATATIASVLWWPRLHGSGWRCPGFLGSTAGEGIHRPSFCQVLRLPWIGSRRAGYRPRWGQGLRREGQGRGLGALDEVERASPRWRDSSSVVKMLRMACPCPRR</sequence>
<dbReference type="AlphaFoldDB" id="A0A0S4R0P1"/>
<feature type="region of interest" description="Disordered" evidence="1">
    <location>
        <begin position="91"/>
        <end position="120"/>
    </location>
</feature>
<name>A0A0S4R0P1_9ACTN</name>
<keyword evidence="3" id="KW-1185">Reference proteome</keyword>
<feature type="region of interest" description="Disordered" evidence="1">
    <location>
        <begin position="39"/>
        <end position="67"/>
    </location>
</feature>
<evidence type="ECO:0000313" key="2">
    <source>
        <dbReference type="EMBL" id="CUU60910.1"/>
    </source>
</evidence>
<organism evidence="2 3">
    <name type="scientific">Parafrankia irregularis</name>
    <dbReference type="NCBI Taxonomy" id="795642"/>
    <lineage>
        <taxon>Bacteria</taxon>
        <taxon>Bacillati</taxon>
        <taxon>Actinomycetota</taxon>
        <taxon>Actinomycetes</taxon>
        <taxon>Frankiales</taxon>
        <taxon>Frankiaceae</taxon>
        <taxon>Parafrankia</taxon>
    </lineage>
</organism>
<dbReference type="EMBL" id="FAOZ01000050">
    <property type="protein sequence ID" value="CUU60910.1"/>
    <property type="molecule type" value="Genomic_DNA"/>
</dbReference>
<dbReference type="Proteomes" id="UP000198802">
    <property type="component" value="Unassembled WGS sequence"/>
</dbReference>
<accession>A0A0S4R0P1</accession>
<gene>
    <name evidence="2" type="ORF">Ga0074812_15010</name>
</gene>
<protein>
    <submittedName>
        <fullName evidence="2">Uncharacterized protein</fullName>
    </submittedName>
</protein>
<evidence type="ECO:0000256" key="1">
    <source>
        <dbReference type="SAM" id="MobiDB-lite"/>
    </source>
</evidence>
<proteinExistence type="predicted"/>